<gene>
    <name evidence="7" type="ORF">ABOD76_06980</name>
</gene>
<dbReference type="Pfam" id="PF12832">
    <property type="entry name" value="MFS_1_like"/>
    <property type="match status" value="1"/>
</dbReference>
<dbReference type="InterPro" id="IPR011701">
    <property type="entry name" value="MFS"/>
</dbReference>
<dbReference type="KEGG" id="dsc:ABOD76_06980"/>
<dbReference type="GO" id="GO:0022857">
    <property type="term" value="F:transmembrane transporter activity"/>
    <property type="evidence" value="ECO:0007669"/>
    <property type="project" value="InterPro"/>
</dbReference>
<evidence type="ECO:0000256" key="2">
    <source>
        <dbReference type="ARBA" id="ARBA00022692"/>
    </source>
</evidence>
<evidence type="ECO:0000256" key="5">
    <source>
        <dbReference type="SAM" id="Phobius"/>
    </source>
</evidence>
<feature type="transmembrane region" description="Helical" evidence="5">
    <location>
        <begin position="328"/>
        <end position="354"/>
    </location>
</feature>
<proteinExistence type="predicted"/>
<feature type="transmembrane region" description="Helical" evidence="5">
    <location>
        <begin position="156"/>
        <end position="176"/>
    </location>
</feature>
<feature type="transmembrane region" description="Helical" evidence="5">
    <location>
        <begin position="304"/>
        <end position="322"/>
    </location>
</feature>
<dbReference type="PROSITE" id="PS50850">
    <property type="entry name" value="MFS"/>
    <property type="match status" value="1"/>
</dbReference>
<evidence type="ECO:0000256" key="1">
    <source>
        <dbReference type="ARBA" id="ARBA00004141"/>
    </source>
</evidence>
<dbReference type="Pfam" id="PF07690">
    <property type="entry name" value="MFS_1"/>
    <property type="match status" value="1"/>
</dbReference>
<dbReference type="InterPro" id="IPR024989">
    <property type="entry name" value="MFS_assoc_dom"/>
</dbReference>
<keyword evidence="3 5" id="KW-1133">Transmembrane helix</keyword>
<evidence type="ECO:0000256" key="3">
    <source>
        <dbReference type="ARBA" id="ARBA00022989"/>
    </source>
</evidence>
<protein>
    <submittedName>
        <fullName evidence="7">MFS transporter</fullName>
    </submittedName>
</protein>
<feature type="transmembrane region" description="Helical" evidence="5">
    <location>
        <begin position="366"/>
        <end position="387"/>
    </location>
</feature>
<evidence type="ECO:0000313" key="7">
    <source>
        <dbReference type="EMBL" id="XBV86035.1"/>
    </source>
</evidence>
<name>A0AAU7UCC6_9DEIO</name>
<feature type="transmembrane region" description="Helical" evidence="5">
    <location>
        <begin position="393"/>
        <end position="410"/>
    </location>
</feature>
<dbReference type="SUPFAM" id="SSF103473">
    <property type="entry name" value="MFS general substrate transporter"/>
    <property type="match status" value="1"/>
</dbReference>
<organism evidence="7">
    <name type="scientific">Deinococcus sonorensis KR-87</name>
    <dbReference type="NCBI Taxonomy" id="694439"/>
    <lineage>
        <taxon>Bacteria</taxon>
        <taxon>Thermotogati</taxon>
        <taxon>Deinococcota</taxon>
        <taxon>Deinococci</taxon>
        <taxon>Deinococcales</taxon>
        <taxon>Deinococcaceae</taxon>
        <taxon>Deinococcus</taxon>
    </lineage>
</organism>
<dbReference type="InterPro" id="IPR036259">
    <property type="entry name" value="MFS_trans_sf"/>
</dbReference>
<dbReference type="Gene3D" id="1.20.1250.20">
    <property type="entry name" value="MFS general substrate transporter like domains"/>
    <property type="match status" value="2"/>
</dbReference>
<accession>A0AAU7UCC6</accession>
<keyword evidence="4 5" id="KW-0472">Membrane</keyword>
<dbReference type="InterPro" id="IPR020846">
    <property type="entry name" value="MFS_dom"/>
</dbReference>
<evidence type="ECO:0000256" key="4">
    <source>
        <dbReference type="ARBA" id="ARBA00023136"/>
    </source>
</evidence>
<feature type="transmembrane region" description="Helical" evidence="5">
    <location>
        <begin position="126"/>
        <end position="144"/>
    </location>
</feature>
<keyword evidence="2 5" id="KW-0812">Transmembrane</keyword>
<feature type="transmembrane region" description="Helical" evidence="5">
    <location>
        <begin position="239"/>
        <end position="260"/>
    </location>
</feature>
<dbReference type="EMBL" id="CP158299">
    <property type="protein sequence ID" value="XBV86035.1"/>
    <property type="molecule type" value="Genomic_DNA"/>
</dbReference>
<reference evidence="7" key="1">
    <citation type="submission" date="2024-06" db="EMBL/GenBank/DDBJ databases">
        <title>Draft Genome Sequence of Deinococcus sonorensis Type Strain KR-87, a Biofilm Producing Representative of the Genus Deinococcus.</title>
        <authorList>
            <person name="Boren L.S."/>
            <person name="Grosso R.A."/>
            <person name="Hugenberg-Cox A.N."/>
            <person name="Hill J.T.E."/>
            <person name="Albert C.M."/>
            <person name="Tuohy J.M."/>
        </authorList>
    </citation>
    <scope>NUCLEOTIDE SEQUENCE</scope>
    <source>
        <strain evidence="7">KR-87</strain>
    </source>
</reference>
<feature type="domain" description="Major facilitator superfamily (MFS) profile" evidence="6">
    <location>
        <begin position="238"/>
        <end position="416"/>
    </location>
</feature>
<feature type="transmembrane region" description="Helical" evidence="5">
    <location>
        <begin position="98"/>
        <end position="120"/>
    </location>
</feature>
<feature type="transmembrane region" description="Helical" evidence="5">
    <location>
        <begin position="272"/>
        <end position="292"/>
    </location>
</feature>
<dbReference type="AlphaFoldDB" id="A0AAU7UCC6"/>
<dbReference type="RefSeq" id="WP_350244086.1">
    <property type="nucleotide sequence ID" value="NZ_CP158299.1"/>
</dbReference>
<dbReference type="PANTHER" id="PTHR23534:SF1">
    <property type="entry name" value="MAJOR FACILITATOR SUPERFAMILY PROTEIN"/>
    <property type="match status" value="1"/>
</dbReference>
<comment type="subcellular location">
    <subcellularLocation>
        <location evidence="1">Membrane</location>
        <topology evidence="1">Multi-pass membrane protein</topology>
    </subcellularLocation>
</comment>
<feature type="transmembrane region" description="Helical" evidence="5">
    <location>
        <begin position="196"/>
        <end position="219"/>
    </location>
</feature>
<dbReference type="GO" id="GO:0016020">
    <property type="term" value="C:membrane"/>
    <property type="evidence" value="ECO:0007669"/>
    <property type="project" value="UniProtKB-SubCell"/>
</dbReference>
<evidence type="ECO:0000259" key="6">
    <source>
        <dbReference type="PROSITE" id="PS50850"/>
    </source>
</evidence>
<dbReference type="PANTHER" id="PTHR23534">
    <property type="entry name" value="MFS PERMEASE"/>
    <property type="match status" value="1"/>
</dbReference>
<sequence>MRRVLTPKRPIMTLTRTLQNALPWPQPNRGLMLRAVLLLGLCELVRTGLYVGFLPQQLAAHGLPLSAAGLAWTVHYASDTLCRSPGGHLVERYGLRRVLLIGCAVSLLCVLLMQLVPYAWLLVPLAALHGAALSPLWPAVMTLSSVRADSDQQPKAVAVVSAAAGPFTGLGFLGIGTLSSLHFASGADSRLHTLGGWPLAILLLAQTLALLLTLGLSAVRLHTGEPARAAPPAQLRRTLLFLMPAALIQTLALSVLALVIRNFADDIHLGQWGLNGVMAAGALSAYLLLGYTSRLAGRYGAQPLLVAGLLLAALGMGLMATLPPLWGYVLLAVLLGTGYACLLPGWGGLVASLLPQENRAASWGMVMTVENAGMATGPLLGTVAAGVSLRAPFLLSMVLLLLTAAVYLWPSRRSGT</sequence>